<evidence type="ECO:0000313" key="1">
    <source>
        <dbReference type="EMBL" id="MDQ0504029.1"/>
    </source>
</evidence>
<name>A0ABU0LA78_XANAG</name>
<evidence type="ECO:0000313" key="2">
    <source>
        <dbReference type="Proteomes" id="UP001241747"/>
    </source>
</evidence>
<sequence length="72" mass="7984">MACADILFQLIGHDDAAETCAEYDNPRHYVSSSLIVDFIFMAWLHRSTGMPKAAWPKAFGEAIWCGAELVGH</sequence>
<reference evidence="1 2" key="1">
    <citation type="submission" date="2023-07" db="EMBL/GenBank/DDBJ databases">
        <title>Genomic Encyclopedia of Type Strains, Phase IV (KMG-IV): sequencing the most valuable type-strain genomes for metagenomic binning, comparative biology and taxonomic classification.</title>
        <authorList>
            <person name="Goeker M."/>
        </authorList>
    </citation>
    <scope>NUCLEOTIDE SEQUENCE [LARGE SCALE GENOMIC DNA]</scope>
    <source>
        <strain evidence="1 2">DSM 3770</strain>
    </source>
</reference>
<gene>
    <name evidence="1" type="ORF">QOZ94_000803</name>
</gene>
<dbReference type="RefSeq" id="WP_237345286.1">
    <property type="nucleotide sequence ID" value="NZ_JABWGX010000008.1"/>
</dbReference>
<accession>A0ABU0LA78</accession>
<organism evidence="1 2">
    <name type="scientific">Xanthobacter agilis</name>
    <dbReference type="NCBI Taxonomy" id="47492"/>
    <lineage>
        <taxon>Bacteria</taxon>
        <taxon>Pseudomonadati</taxon>
        <taxon>Pseudomonadota</taxon>
        <taxon>Alphaproteobacteria</taxon>
        <taxon>Hyphomicrobiales</taxon>
        <taxon>Xanthobacteraceae</taxon>
        <taxon>Xanthobacter</taxon>
    </lineage>
</organism>
<dbReference type="EMBL" id="JAUSVY010000002">
    <property type="protein sequence ID" value="MDQ0504029.1"/>
    <property type="molecule type" value="Genomic_DNA"/>
</dbReference>
<dbReference type="Proteomes" id="UP001241747">
    <property type="component" value="Unassembled WGS sequence"/>
</dbReference>
<comment type="caution">
    <text evidence="1">The sequence shown here is derived from an EMBL/GenBank/DDBJ whole genome shotgun (WGS) entry which is preliminary data.</text>
</comment>
<protein>
    <submittedName>
        <fullName evidence="1">Uncharacterized protein</fullName>
    </submittedName>
</protein>
<keyword evidence="2" id="KW-1185">Reference proteome</keyword>
<proteinExistence type="predicted"/>